<dbReference type="Gene3D" id="3.90.79.10">
    <property type="entry name" value="Nucleoside Triphosphate Pyrophosphohydrolase"/>
    <property type="match status" value="1"/>
</dbReference>
<dbReference type="AlphaFoldDB" id="A0A1H9QU74"/>
<evidence type="ECO:0000313" key="4">
    <source>
        <dbReference type="Proteomes" id="UP000198815"/>
    </source>
</evidence>
<proteinExistence type="predicted"/>
<organism evidence="3 4">
    <name type="scientific">Propionibacterium cyclohexanicum</name>
    <dbReference type="NCBI Taxonomy" id="64702"/>
    <lineage>
        <taxon>Bacteria</taxon>
        <taxon>Bacillati</taxon>
        <taxon>Actinomycetota</taxon>
        <taxon>Actinomycetes</taxon>
        <taxon>Propionibacteriales</taxon>
        <taxon>Propionibacteriaceae</taxon>
        <taxon>Propionibacterium</taxon>
    </lineage>
</organism>
<dbReference type="PANTHER" id="PTHR11839:SF31">
    <property type="entry name" value="ADP-RIBOSE PYROPHOSPHATASE"/>
    <property type="match status" value="1"/>
</dbReference>
<name>A0A1H9QU74_9ACTN</name>
<dbReference type="EMBL" id="FOGZ01000004">
    <property type="protein sequence ID" value="SER63927.1"/>
    <property type="molecule type" value="Genomic_DNA"/>
</dbReference>
<dbReference type="RefSeq" id="WP_091967974.1">
    <property type="nucleotide sequence ID" value="NZ_FOGZ01000004.1"/>
</dbReference>
<dbReference type="GO" id="GO:0006753">
    <property type="term" value="P:nucleoside phosphate metabolic process"/>
    <property type="evidence" value="ECO:0007669"/>
    <property type="project" value="TreeGrafter"/>
</dbReference>
<sequence>MSAPADRPESWPILSHRIAAHGAISDFVEDEVRVPDGTTMVRQWVTHPGAVSIMAVDDHDRVAVVYQYRHPVAMRLLEPPAGILDVVGESALGAAKRELAEEAMLGADDWRVLVDFFSSPGGLQESLRVFLARGLHHVGRPDGFLVEAEESDMGLQWIALDELVDLAYAGRVQNPNMVTGTLALALARAQGRIDSLRPGDAPWPAREQFRVRNRELDARG</sequence>
<dbReference type="PROSITE" id="PS51462">
    <property type="entry name" value="NUDIX"/>
    <property type="match status" value="1"/>
</dbReference>
<dbReference type="OrthoDB" id="9806150at2"/>
<reference evidence="3 4" key="1">
    <citation type="submission" date="2016-10" db="EMBL/GenBank/DDBJ databases">
        <authorList>
            <person name="de Groot N.N."/>
        </authorList>
    </citation>
    <scope>NUCLEOTIDE SEQUENCE [LARGE SCALE GENOMIC DNA]</scope>
    <source>
        <strain evidence="3 4">DSM 16859</strain>
    </source>
</reference>
<dbReference type="STRING" id="64702.SAMN05443377_104123"/>
<dbReference type="Proteomes" id="UP000198815">
    <property type="component" value="Unassembled WGS sequence"/>
</dbReference>
<dbReference type="GO" id="GO:0005829">
    <property type="term" value="C:cytosol"/>
    <property type="evidence" value="ECO:0007669"/>
    <property type="project" value="TreeGrafter"/>
</dbReference>
<feature type="domain" description="Nudix hydrolase" evidence="2">
    <location>
        <begin position="46"/>
        <end position="179"/>
    </location>
</feature>
<keyword evidence="4" id="KW-1185">Reference proteome</keyword>
<evidence type="ECO:0000259" key="2">
    <source>
        <dbReference type="PROSITE" id="PS51462"/>
    </source>
</evidence>
<dbReference type="PANTHER" id="PTHR11839">
    <property type="entry name" value="UDP/ADP-SUGAR PYROPHOSPHATASE"/>
    <property type="match status" value="1"/>
</dbReference>
<accession>A0A1H9QU74</accession>
<keyword evidence="1" id="KW-0378">Hydrolase</keyword>
<dbReference type="GO" id="GO:0019693">
    <property type="term" value="P:ribose phosphate metabolic process"/>
    <property type="evidence" value="ECO:0007669"/>
    <property type="project" value="TreeGrafter"/>
</dbReference>
<gene>
    <name evidence="3" type="ORF">SAMN05443377_104123</name>
</gene>
<dbReference type="SUPFAM" id="SSF55811">
    <property type="entry name" value="Nudix"/>
    <property type="match status" value="1"/>
</dbReference>
<dbReference type="InterPro" id="IPR015797">
    <property type="entry name" value="NUDIX_hydrolase-like_dom_sf"/>
</dbReference>
<dbReference type="GO" id="GO:0016787">
    <property type="term" value="F:hydrolase activity"/>
    <property type="evidence" value="ECO:0007669"/>
    <property type="project" value="UniProtKB-KW"/>
</dbReference>
<evidence type="ECO:0000256" key="1">
    <source>
        <dbReference type="ARBA" id="ARBA00022801"/>
    </source>
</evidence>
<dbReference type="Pfam" id="PF00293">
    <property type="entry name" value="NUDIX"/>
    <property type="match status" value="1"/>
</dbReference>
<protein>
    <submittedName>
        <fullName evidence="3">ADP-ribose pyrophosphatase</fullName>
    </submittedName>
</protein>
<evidence type="ECO:0000313" key="3">
    <source>
        <dbReference type="EMBL" id="SER63927.1"/>
    </source>
</evidence>
<dbReference type="InterPro" id="IPR000086">
    <property type="entry name" value="NUDIX_hydrolase_dom"/>
</dbReference>